<dbReference type="SUPFAM" id="SSF46689">
    <property type="entry name" value="Homeodomain-like"/>
    <property type="match status" value="1"/>
</dbReference>
<evidence type="ECO:0000259" key="6">
    <source>
        <dbReference type="PROSITE" id="PS50071"/>
    </source>
</evidence>
<proteinExistence type="predicted"/>
<evidence type="ECO:0000256" key="1">
    <source>
        <dbReference type="ARBA" id="ARBA00023125"/>
    </source>
</evidence>
<dbReference type="Proteomes" id="UP000799302">
    <property type="component" value="Unassembled WGS sequence"/>
</dbReference>
<dbReference type="InterPro" id="IPR001356">
    <property type="entry name" value="HD"/>
</dbReference>
<evidence type="ECO:0000313" key="7">
    <source>
        <dbReference type="EMBL" id="KAF2665729.1"/>
    </source>
</evidence>
<feature type="DNA-binding region" description="Homeobox" evidence="4">
    <location>
        <begin position="25"/>
        <end position="87"/>
    </location>
</feature>
<evidence type="ECO:0000256" key="2">
    <source>
        <dbReference type="ARBA" id="ARBA00023155"/>
    </source>
</evidence>
<dbReference type="InterPro" id="IPR050224">
    <property type="entry name" value="TALE_homeobox"/>
</dbReference>
<protein>
    <recommendedName>
        <fullName evidence="6">Homeobox domain-containing protein</fullName>
    </recommendedName>
</protein>
<dbReference type="InterPro" id="IPR009057">
    <property type="entry name" value="Homeodomain-like_sf"/>
</dbReference>
<dbReference type="InterPro" id="IPR008422">
    <property type="entry name" value="KN_HD"/>
</dbReference>
<dbReference type="Gene3D" id="1.10.10.60">
    <property type="entry name" value="Homeodomain-like"/>
    <property type="match status" value="1"/>
</dbReference>
<dbReference type="GO" id="GO:0005634">
    <property type="term" value="C:nucleus"/>
    <property type="evidence" value="ECO:0007669"/>
    <property type="project" value="UniProtKB-SubCell"/>
</dbReference>
<sequence>MNTTEESRFYSSTFQASSAGMASQTRKRRGNLPKDATRVLRQWFDEHLDAPYPGEEVKNQLCLRTGLQMSQVNNWFINARRRLPRQDRPRKERESTDISEGSPPRDRLQNLRPPGPPDYWA</sequence>
<evidence type="ECO:0000256" key="3">
    <source>
        <dbReference type="ARBA" id="ARBA00023242"/>
    </source>
</evidence>
<reference evidence="7" key="1">
    <citation type="journal article" date="2020" name="Stud. Mycol.">
        <title>101 Dothideomycetes genomes: a test case for predicting lifestyles and emergence of pathogens.</title>
        <authorList>
            <person name="Haridas S."/>
            <person name="Albert R."/>
            <person name="Binder M."/>
            <person name="Bloem J."/>
            <person name="Labutti K."/>
            <person name="Salamov A."/>
            <person name="Andreopoulos B."/>
            <person name="Baker S."/>
            <person name="Barry K."/>
            <person name="Bills G."/>
            <person name="Bluhm B."/>
            <person name="Cannon C."/>
            <person name="Castanera R."/>
            <person name="Culley D."/>
            <person name="Daum C."/>
            <person name="Ezra D."/>
            <person name="Gonzalez J."/>
            <person name="Henrissat B."/>
            <person name="Kuo A."/>
            <person name="Liang C."/>
            <person name="Lipzen A."/>
            <person name="Lutzoni F."/>
            <person name="Magnuson J."/>
            <person name="Mondo S."/>
            <person name="Nolan M."/>
            <person name="Ohm R."/>
            <person name="Pangilinan J."/>
            <person name="Park H.-J."/>
            <person name="Ramirez L."/>
            <person name="Alfaro M."/>
            <person name="Sun H."/>
            <person name="Tritt A."/>
            <person name="Yoshinaga Y."/>
            <person name="Zwiers L.-H."/>
            <person name="Turgeon B."/>
            <person name="Goodwin S."/>
            <person name="Spatafora J."/>
            <person name="Crous P."/>
            <person name="Grigoriev I."/>
        </authorList>
    </citation>
    <scope>NUCLEOTIDE SEQUENCE</scope>
    <source>
        <strain evidence="7">CBS 115976</strain>
    </source>
</reference>
<evidence type="ECO:0000256" key="4">
    <source>
        <dbReference type="PROSITE-ProRule" id="PRU00108"/>
    </source>
</evidence>
<name>A0A6A6U080_9PEZI</name>
<dbReference type="CDD" id="cd00086">
    <property type="entry name" value="homeodomain"/>
    <property type="match status" value="1"/>
</dbReference>
<keyword evidence="8" id="KW-1185">Reference proteome</keyword>
<dbReference type="SMART" id="SM00389">
    <property type="entry name" value="HOX"/>
    <property type="match status" value="1"/>
</dbReference>
<accession>A0A6A6U080</accession>
<dbReference type="PANTHER" id="PTHR11850">
    <property type="entry name" value="HOMEOBOX PROTEIN TRANSCRIPTION FACTORS"/>
    <property type="match status" value="1"/>
</dbReference>
<feature type="region of interest" description="Disordered" evidence="5">
    <location>
        <begin position="75"/>
        <end position="121"/>
    </location>
</feature>
<dbReference type="PROSITE" id="PS50071">
    <property type="entry name" value="HOMEOBOX_2"/>
    <property type="match status" value="1"/>
</dbReference>
<feature type="region of interest" description="Disordered" evidence="5">
    <location>
        <begin position="1"/>
        <end position="34"/>
    </location>
</feature>
<keyword evidence="1 4" id="KW-0238">DNA-binding</keyword>
<dbReference type="GO" id="GO:0003677">
    <property type="term" value="F:DNA binding"/>
    <property type="evidence" value="ECO:0007669"/>
    <property type="project" value="UniProtKB-UniRule"/>
</dbReference>
<gene>
    <name evidence="7" type="ORF">BT63DRAFT_74172</name>
</gene>
<feature type="domain" description="Homeobox" evidence="6">
    <location>
        <begin position="23"/>
        <end position="86"/>
    </location>
</feature>
<keyword evidence="2 4" id="KW-0371">Homeobox</keyword>
<dbReference type="OrthoDB" id="10056939at2759"/>
<evidence type="ECO:0000256" key="5">
    <source>
        <dbReference type="SAM" id="MobiDB-lite"/>
    </source>
</evidence>
<feature type="compositionally biased region" description="Basic and acidic residues" evidence="5">
    <location>
        <begin position="84"/>
        <end position="96"/>
    </location>
</feature>
<organism evidence="7 8">
    <name type="scientific">Microthyrium microscopicum</name>
    <dbReference type="NCBI Taxonomy" id="703497"/>
    <lineage>
        <taxon>Eukaryota</taxon>
        <taxon>Fungi</taxon>
        <taxon>Dikarya</taxon>
        <taxon>Ascomycota</taxon>
        <taxon>Pezizomycotina</taxon>
        <taxon>Dothideomycetes</taxon>
        <taxon>Dothideomycetes incertae sedis</taxon>
        <taxon>Microthyriales</taxon>
        <taxon>Microthyriaceae</taxon>
        <taxon>Microthyrium</taxon>
    </lineage>
</organism>
<dbReference type="Pfam" id="PF05920">
    <property type="entry name" value="Homeobox_KN"/>
    <property type="match status" value="1"/>
</dbReference>
<dbReference type="EMBL" id="MU004240">
    <property type="protein sequence ID" value="KAF2665729.1"/>
    <property type="molecule type" value="Genomic_DNA"/>
</dbReference>
<comment type="subcellular location">
    <subcellularLocation>
        <location evidence="4">Nucleus</location>
    </subcellularLocation>
</comment>
<dbReference type="GO" id="GO:0006355">
    <property type="term" value="P:regulation of DNA-templated transcription"/>
    <property type="evidence" value="ECO:0007669"/>
    <property type="project" value="InterPro"/>
</dbReference>
<evidence type="ECO:0000313" key="8">
    <source>
        <dbReference type="Proteomes" id="UP000799302"/>
    </source>
</evidence>
<dbReference type="AlphaFoldDB" id="A0A6A6U080"/>
<feature type="compositionally biased region" description="Polar residues" evidence="5">
    <location>
        <begin position="9"/>
        <end position="24"/>
    </location>
</feature>
<keyword evidence="3 4" id="KW-0539">Nucleus</keyword>